<gene>
    <name evidence="8" type="ORF">KUTeg_024010</name>
</gene>
<evidence type="ECO:0000256" key="5">
    <source>
        <dbReference type="ARBA" id="ARBA00022793"/>
    </source>
</evidence>
<evidence type="ECO:0000256" key="1">
    <source>
        <dbReference type="ARBA" id="ARBA00001163"/>
    </source>
</evidence>
<evidence type="ECO:0000256" key="3">
    <source>
        <dbReference type="ARBA" id="ARBA00012257"/>
    </source>
</evidence>
<dbReference type="Pfam" id="PF09349">
    <property type="entry name" value="OHCU_decarbox"/>
    <property type="match status" value="1"/>
</dbReference>
<comment type="pathway">
    <text evidence="2">Purine metabolism; urate degradation; (S)-allantoin from urate: step 3/3.</text>
</comment>
<keyword evidence="5" id="KW-0210">Decarboxylase</keyword>
<accession>A0ABQ9E0B5</accession>
<dbReference type="SUPFAM" id="SSF158694">
    <property type="entry name" value="UraD-Like"/>
    <property type="match status" value="1"/>
</dbReference>
<evidence type="ECO:0000313" key="9">
    <source>
        <dbReference type="Proteomes" id="UP001217089"/>
    </source>
</evidence>
<evidence type="ECO:0000256" key="2">
    <source>
        <dbReference type="ARBA" id="ARBA00004754"/>
    </source>
</evidence>
<evidence type="ECO:0000256" key="4">
    <source>
        <dbReference type="ARBA" id="ARBA00022631"/>
    </source>
</evidence>
<keyword evidence="4" id="KW-0659">Purine metabolism</keyword>
<dbReference type="InterPro" id="IPR018020">
    <property type="entry name" value="OHCU_decarboxylase"/>
</dbReference>
<comment type="caution">
    <text evidence="8">The sequence shown here is derived from an EMBL/GenBank/DDBJ whole genome shotgun (WGS) entry which is preliminary data.</text>
</comment>
<dbReference type="Gene3D" id="1.10.3330.10">
    <property type="entry name" value="Oxo-4-hydroxy-4-carboxy-5-ureidoimidazoline decarboxylase"/>
    <property type="match status" value="1"/>
</dbReference>
<organism evidence="8 9">
    <name type="scientific">Tegillarca granosa</name>
    <name type="common">Malaysian cockle</name>
    <name type="synonym">Anadara granosa</name>
    <dbReference type="NCBI Taxonomy" id="220873"/>
    <lineage>
        <taxon>Eukaryota</taxon>
        <taxon>Metazoa</taxon>
        <taxon>Spiralia</taxon>
        <taxon>Lophotrochozoa</taxon>
        <taxon>Mollusca</taxon>
        <taxon>Bivalvia</taxon>
        <taxon>Autobranchia</taxon>
        <taxon>Pteriomorphia</taxon>
        <taxon>Arcoida</taxon>
        <taxon>Arcoidea</taxon>
        <taxon>Arcidae</taxon>
        <taxon>Tegillarca</taxon>
    </lineage>
</organism>
<name>A0ABQ9E0B5_TEGGR</name>
<proteinExistence type="predicted"/>
<protein>
    <recommendedName>
        <fullName evidence="3">2-oxo-4-hydroxy-4-carboxy-5-ureidoimidazoline decarboxylase</fullName>
        <ecNumber evidence="3">4.1.1.97</ecNumber>
    </recommendedName>
</protein>
<keyword evidence="9" id="KW-1185">Reference proteome</keyword>
<feature type="domain" description="Oxo-4-hydroxy-4-carboxy-5-ureidoimidazoline decarboxylase" evidence="7">
    <location>
        <begin position="23"/>
        <end position="90"/>
    </location>
</feature>
<dbReference type="Proteomes" id="UP001217089">
    <property type="component" value="Unassembled WGS sequence"/>
</dbReference>
<evidence type="ECO:0000259" key="7">
    <source>
        <dbReference type="Pfam" id="PF09349"/>
    </source>
</evidence>
<keyword evidence="6" id="KW-0456">Lyase</keyword>
<dbReference type="InterPro" id="IPR036778">
    <property type="entry name" value="OHCU_decarboxylase_sf"/>
</dbReference>
<sequence>MSGKRGMLRLNYDLAGKLALAVPMSPKERLKMSQLNAKYKEKFGFPFVICSRQNKKEAMLKSLEERSNNSMEQETFIGVAEVRKICFLRLLDIVDENSKVIHRKGISTLYIDLKVIYN</sequence>
<dbReference type="EC" id="4.1.1.97" evidence="3"/>
<reference evidence="8 9" key="1">
    <citation type="submission" date="2022-12" db="EMBL/GenBank/DDBJ databases">
        <title>Chromosome-level genome of Tegillarca granosa.</title>
        <authorList>
            <person name="Kim J."/>
        </authorList>
    </citation>
    <scope>NUCLEOTIDE SEQUENCE [LARGE SCALE GENOMIC DNA]</scope>
    <source>
        <strain evidence="8">Teg-2019</strain>
        <tissue evidence="8">Adductor muscle</tissue>
    </source>
</reference>
<comment type="catalytic activity">
    <reaction evidence="1">
        <text>5-hydroxy-2-oxo-4-ureido-2,5-dihydro-1H-imidazole-5-carboxylate + H(+) = (S)-allantoin + CO2</text>
        <dbReference type="Rhea" id="RHEA:26301"/>
        <dbReference type="ChEBI" id="CHEBI:15378"/>
        <dbReference type="ChEBI" id="CHEBI:15678"/>
        <dbReference type="ChEBI" id="CHEBI:16526"/>
        <dbReference type="ChEBI" id="CHEBI:58639"/>
        <dbReference type="EC" id="4.1.1.97"/>
    </reaction>
</comment>
<dbReference type="PANTHER" id="PTHR43466:SF1">
    <property type="entry name" value="2-OXO-4-HYDROXY-4-CARBOXY-5-UREIDOIMIDAZOLINE DECARBOXYLASE-RELATED"/>
    <property type="match status" value="1"/>
</dbReference>
<dbReference type="EMBL" id="JARBDR010000923">
    <property type="protein sequence ID" value="KAJ8297479.1"/>
    <property type="molecule type" value="Genomic_DNA"/>
</dbReference>
<dbReference type="PANTHER" id="PTHR43466">
    <property type="entry name" value="2-OXO-4-HYDROXY-4-CARBOXY-5-UREIDOIMIDAZOLINE DECARBOXYLASE-RELATED"/>
    <property type="match status" value="1"/>
</dbReference>
<evidence type="ECO:0000256" key="6">
    <source>
        <dbReference type="ARBA" id="ARBA00023239"/>
    </source>
</evidence>
<evidence type="ECO:0000313" key="8">
    <source>
        <dbReference type="EMBL" id="KAJ8297479.1"/>
    </source>
</evidence>